<evidence type="ECO:0000313" key="9">
    <source>
        <dbReference type="Proteomes" id="UP000538666"/>
    </source>
</evidence>
<evidence type="ECO:0000256" key="6">
    <source>
        <dbReference type="PIRNR" id="PIRNR003101"/>
    </source>
</evidence>
<comment type="caution">
    <text evidence="8">The sequence shown here is derived from an EMBL/GenBank/DDBJ whole genome shotgun (WGS) entry which is preliminary data.</text>
</comment>
<comment type="similarity">
    <text evidence="5 6">Belongs to the FtsA/MreB family.</text>
</comment>
<dbReference type="PANTHER" id="PTHR32432:SF4">
    <property type="entry name" value="CELL DIVISION PROTEIN FTSA"/>
    <property type="match status" value="1"/>
</dbReference>
<dbReference type="Proteomes" id="UP000538666">
    <property type="component" value="Unassembled WGS sequence"/>
</dbReference>
<dbReference type="GO" id="GO:0043093">
    <property type="term" value="P:FtsZ-dependent cytokinesis"/>
    <property type="evidence" value="ECO:0007669"/>
    <property type="project" value="UniProtKB-UniRule"/>
</dbReference>
<protein>
    <recommendedName>
        <fullName evidence="5 6">Cell division protein FtsA</fullName>
    </recommendedName>
</protein>
<dbReference type="HAMAP" id="MF_02033">
    <property type="entry name" value="FtsA"/>
    <property type="match status" value="1"/>
</dbReference>
<comment type="function">
    <text evidence="5 6">Cell division protein that is involved in the assembly of the Z ring. May serve as a membrane anchor for the Z ring.</text>
</comment>
<comment type="subcellular location">
    <subcellularLocation>
        <location evidence="5">Cell membrane</location>
        <topology evidence="5">Peripheral membrane protein</topology>
        <orientation evidence="5">Cytoplasmic side</orientation>
    </subcellularLocation>
    <text evidence="5">Localizes to the Z ring in an FtsZ-dependent manner. Targeted to the membrane through a conserved C-terminal amphipathic helix.</text>
</comment>
<dbReference type="SMART" id="SM00842">
    <property type="entry name" value="FtsA"/>
    <property type="match status" value="1"/>
</dbReference>
<dbReference type="SUPFAM" id="SSF53067">
    <property type="entry name" value="Actin-like ATPase domain"/>
    <property type="match status" value="2"/>
</dbReference>
<sequence>MSQKADNLIAVLDAGSSKTRMLIAELNDGALRYLGHAIVDAAGMRKGLIAELKLAAESINKAATLAEKRADVTIEKCVISIGGPHARGVNSRGGISLGTRLREITREDVRAAVDRARSVSLPNDREVIHLLPQQFILDEQPGIHDPVGMVGSRLEVNLHIATCSASAQQSVVTCANKAGLEVTETVFEAVAAAEATISADERELGVCLIDVGASSTELIVFFEGSVAHTSVIPIGGDHFTNDLAVGLHVTPPEAEWVKCHYGHAVVTAVPQLTEIELSGMPGFQPRVVKQRLICEILEPRARELFHMLRDNLRQGGVLEALGAGCVMTGGGARLPGLLDVAESLLRVPARIGSPVPLSKMPEELAQPECAALIGTLLYTHRTSVIRAAEDHSLRAKLRAIFAGSL</sequence>
<accession>A0A841JMD0</accession>
<dbReference type="InterPro" id="IPR043129">
    <property type="entry name" value="ATPase_NBD"/>
</dbReference>
<reference evidence="8 9" key="1">
    <citation type="submission" date="2020-08" db="EMBL/GenBank/DDBJ databases">
        <title>Genomic Encyclopedia of Type Strains, Phase IV (KMG-IV): sequencing the most valuable type-strain genomes for metagenomic binning, comparative biology and taxonomic classification.</title>
        <authorList>
            <person name="Goeker M."/>
        </authorList>
    </citation>
    <scope>NUCLEOTIDE SEQUENCE [LARGE SCALE GENOMIC DNA]</scope>
    <source>
        <strain evidence="8 9">DSM 103733</strain>
    </source>
</reference>
<dbReference type="Gene3D" id="3.30.420.40">
    <property type="match status" value="1"/>
</dbReference>
<evidence type="ECO:0000256" key="3">
    <source>
        <dbReference type="ARBA" id="ARBA00023136"/>
    </source>
</evidence>
<dbReference type="GO" id="GO:0032153">
    <property type="term" value="C:cell division site"/>
    <property type="evidence" value="ECO:0007669"/>
    <property type="project" value="UniProtKB-UniRule"/>
</dbReference>
<keyword evidence="4 5" id="KW-0131">Cell cycle</keyword>
<comment type="subunit">
    <text evidence="5">Self-interacts. Interacts with FtsZ.</text>
</comment>
<dbReference type="OrthoDB" id="9768127at2"/>
<dbReference type="RefSeq" id="WP_050057530.1">
    <property type="nucleotide sequence ID" value="NZ_JACHEK010000001.1"/>
</dbReference>
<evidence type="ECO:0000256" key="1">
    <source>
        <dbReference type="ARBA" id="ARBA00022475"/>
    </source>
</evidence>
<dbReference type="AlphaFoldDB" id="A0A841JMD0"/>
<dbReference type="NCBIfam" id="TIGR01174">
    <property type="entry name" value="ftsA"/>
    <property type="match status" value="1"/>
</dbReference>
<name>A0A841JMD0_9BACT</name>
<evidence type="ECO:0000313" key="8">
    <source>
        <dbReference type="EMBL" id="MBB6142280.1"/>
    </source>
</evidence>
<organism evidence="8 9">
    <name type="scientific">Silvibacterium bohemicum</name>
    <dbReference type="NCBI Taxonomy" id="1577686"/>
    <lineage>
        <taxon>Bacteria</taxon>
        <taxon>Pseudomonadati</taxon>
        <taxon>Acidobacteriota</taxon>
        <taxon>Terriglobia</taxon>
        <taxon>Terriglobales</taxon>
        <taxon>Acidobacteriaceae</taxon>
        <taxon>Silvibacterium</taxon>
    </lineage>
</organism>
<dbReference type="Gene3D" id="3.30.1490.110">
    <property type="match status" value="1"/>
</dbReference>
<gene>
    <name evidence="5" type="primary">ftsA</name>
    <name evidence="8" type="ORF">HNQ77_000218</name>
</gene>
<proteinExistence type="inferred from homology"/>
<dbReference type="Pfam" id="PF14450">
    <property type="entry name" value="FtsA"/>
    <property type="match status" value="1"/>
</dbReference>
<evidence type="ECO:0000256" key="5">
    <source>
        <dbReference type="HAMAP-Rule" id="MF_02033"/>
    </source>
</evidence>
<dbReference type="Pfam" id="PF02491">
    <property type="entry name" value="SHS2_FTSA"/>
    <property type="match status" value="1"/>
</dbReference>
<keyword evidence="1 5" id="KW-1003">Cell membrane</keyword>
<dbReference type="InterPro" id="IPR050696">
    <property type="entry name" value="FtsA/MreB"/>
</dbReference>
<dbReference type="InterPro" id="IPR003494">
    <property type="entry name" value="SHS2_FtsA"/>
</dbReference>
<dbReference type="PANTHER" id="PTHR32432">
    <property type="entry name" value="CELL DIVISION PROTEIN FTSA-RELATED"/>
    <property type="match status" value="1"/>
</dbReference>
<keyword evidence="9" id="KW-1185">Reference proteome</keyword>
<feature type="domain" description="SHS2" evidence="7">
    <location>
        <begin position="9"/>
        <end position="196"/>
    </location>
</feature>
<keyword evidence="3 5" id="KW-0472">Membrane</keyword>
<dbReference type="PIRSF" id="PIRSF003101">
    <property type="entry name" value="FtsA"/>
    <property type="match status" value="1"/>
</dbReference>
<dbReference type="EMBL" id="JACHEK010000001">
    <property type="protein sequence ID" value="MBB6142280.1"/>
    <property type="molecule type" value="Genomic_DNA"/>
</dbReference>
<evidence type="ECO:0000256" key="4">
    <source>
        <dbReference type="ARBA" id="ARBA00023306"/>
    </source>
</evidence>
<evidence type="ECO:0000259" key="7">
    <source>
        <dbReference type="SMART" id="SM00842"/>
    </source>
</evidence>
<dbReference type="GO" id="GO:0009898">
    <property type="term" value="C:cytoplasmic side of plasma membrane"/>
    <property type="evidence" value="ECO:0007669"/>
    <property type="project" value="UniProtKB-UniRule"/>
</dbReference>
<dbReference type="InterPro" id="IPR020823">
    <property type="entry name" value="Cell_div_FtsA"/>
</dbReference>
<keyword evidence="2 5" id="KW-0132">Cell division</keyword>
<evidence type="ECO:0000256" key="2">
    <source>
        <dbReference type="ARBA" id="ARBA00022618"/>
    </source>
</evidence>
<dbReference type="CDD" id="cd24048">
    <property type="entry name" value="ASKHA_NBD_FtsA"/>
    <property type="match status" value="1"/>
</dbReference>